<dbReference type="GeneID" id="56473943"/>
<evidence type="ECO:0000256" key="8">
    <source>
        <dbReference type="RuleBase" id="RU000320"/>
    </source>
</evidence>
<accession>A0A223EIB8</accession>
<feature type="transmembrane region" description="Helical" evidence="9">
    <location>
        <begin position="300"/>
        <end position="317"/>
    </location>
</feature>
<dbReference type="Proteomes" id="UP000214618">
    <property type="component" value="Chromosome"/>
</dbReference>
<feature type="transmembrane region" description="Helical" evidence="9">
    <location>
        <begin position="368"/>
        <end position="386"/>
    </location>
</feature>
<dbReference type="GO" id="GO:0015297">
    <property type="term" value="F:antiporter activity"/>
    <property type="evidence" value="ECO:0007669"/>
    <property type="project" value="UniProtKB-KW"/>
</dbReference>
<dbReference type="Pfam" id="PF00361">
    <property type="entry name" value="Proton_antipo_M"/>
    <property type="match status" value="1"/>
</dbReference>
<dbReference type="InterPro" id="IPR003918">
    <property type="entry name" value="NADH_UbQ_OxRdtase"/>
</dbReference>
<dbReference type="OrthoDB" id="9811718at2"/>
<keyword evidence="3" id="KW-0813">Transport</keyword>
<proteinExistence type="inferred from homology"/>
<dbReference type="GO" id="GO:0005886">
    <property type="term" value="C:plasma membrane"/>
    <property type="evidence" value="ECO:0007669"/>
    <property type="project" value="UniProtKB-SubCell"/>
</dbReference>
<feature type="transmembrane region" description="Helical" evidence="9">
    <location>
        <begin position="406"/>
        <end position="427"/>
    </location>
</feature>
<keyword evidence="4" id="KW-1003">Cell membrane</keyword>
<name>A0A223EIB8_9BACI</name>
<protein>
    <submittedName>
        <fullName evidence="11">Na+/H+ antiporter subunit D</fullName>
    </submittedName>
</protein>
<evidence type="ECO:0000256" key="7">
    <source>
        <dbReference type="ARBA" id="ARBA00023136"/>
    </source>
</evidence>
<feature type="transmembrane region" description="Helical" evidence="9">
    <location>
        <begin position="162"/>
        <end position="184"/>
    </location>
</feature>
<evidence type="ECO:0000259" key="10">
    <source>
        <dbReference type="Pfam" id="PF00361"/>
    </source>
</evidence>
<dbReference type="GO" id="GO:0042773">
    <property type="term" value="P:ATP synthesis coupled electron transport"/>
    <property type="evidence" value="ECO:0007669"/>
    <property type="project" value="InterPro"/>
</dbReference>
<feature type="transmembrane region" description="Helical" evidence="9">
    <location>
        <begin position="68"/>
        <end position="96"/>
    </location>
</feature>
<keyword evidence="7 9" id="KW-0472">Membrane</keyword>
<feature type="transmembrane region" description="Helical" evidence="9">
    <location>
        <begin position="108"/>
        <end position="126"/>
    </location>
</feature>
<dbReference type="NCBIfam" id="NF005818">
    <property type="entry name" value="PRK07691.1"/>
    <property type="match status" value="1"/>
</dbReference>
<keyword evidence="6 9" id="KW-1133">Transmembrane helix</keyword>
<evidence type="ECO:0000256" key="5">
    <source>
        <dbReference type="ARBA" id="ARBA00022692"/>
    </source>
</evidence>
<evidence type="ECO:0000256" key="9">
    <source>
        <dbReference type="SAM" id="Phobius"/>
    </source>
</evidence>
<evidence type="ECO:0000256" key="4">
    <source>
        <dbReference type="ARBA" id="ARBA00022475"/>
    </source>
</evidence>
<evidence type="ECO:0000256" key="6">
    <source>
        <dbReference type="ARBA" id="ARBA00022989"/>
    </source>
</evidence>
<feature type="domain" description="NADH:quinone oxidoreductase/Mrp antiporter transmembrane" evidence="10">
    <location>
        <begin position="127"/>
        <end position="416"/>
    </location>
</feature>
<feature type="transmembrane region" description="Helical" evidence="9">
    <location>
        <begin position="238"/>
        <end position="257"/>
    </location>
</feature>
<feature type="transmembrane region" description="Helical" evidence="9">
    <location>
        <begin position="6"/>
        <end position="23"/>
    </location>
</feature>
<evidence type="ECO:0000256" key="1">
    <source>
        <dbReference type="ARBA" id="ARBA00004651"/>
    </source>
</evidence>
<evidence type="ECO:0000313" key="11">
    <source>
        <dbReference type="EMBL" id="ASS95009.1"/>
    </source>
</evidence>
<evidence type="ECO:0000256" key="2">
    <source>
        <dbReference type="ARBA" id="ARBA00005346"/>
    </source>
</evidence>
<keyword evidence="5 8" id="KW-0812">Transmembrane</keyword>
<comment type="subcellular location">
    <subcellularLocation>
        <location evidence="1">Cell membrane</location>
        <topology evidence="1">Multi-pass membrane protein</topology>
    </subcellularLocation>
    <subcellularLocation>
        <location evidence="8">Membrane</location>
        <topology evidence="8">Multi-pass membrane protein</topology>
    </subcellularLocation>
</comment>
<dbReference type="EMBL" id="CP017704">
    <property type="protein sequence ID" value="ASS95009.1"/>
    <property type="molecule type" value="Genomic_DNA"/>
</dbReference>
<sequence>MNNLTFMPVLWPLFTGIFLIFFAKKIKLQRGISLFSSLIGIAISLYLVFTVHTQGILALGVGSWDAPFGIVIVADMLSSLLVLTTNIIGLAILLYSFYSIGEERERHYYYPIFQFLLIGVNGAFLTGDLFNLFVFFEVMLMASYVLLVLGGTKIQLRESLKYIIVNVLSSSFFVIMVAYLYSVLGTLNMADISQRITEVSQPGIISVIAIGFLIVFGLKGAIFPLFQWLPGSYYAPPIPVMALFGALLTKVGIYSIFRTYTLMFYHDQDFTHTFLAILAILTIIIGVIGAIAYWDVKKIIIYNIIIAVGVILFGISVMNEQALSGSILYIIHDMLIKAALFLLVGIMIKISGSDDLREMGGLIKQYPAVAWTFFIAAISLAGIPPFSGFAGKLLILQGAAEKGAYFGMAVVLLSSLMVLYSVMKIFMNGFWGTPKADYALTNETVNKMLVPAVLLVIISVLFGVGTESIYPFITQAVDSLMNPEIYNKAVLKE</sequence>
<evidence type="ECO:0000313" key="12">
    <source>
        <dbReference type="Proteomes" id="UP000214618"/>
    </source>
</evidence>
<evidence type="ECO:0000256" key="3">
    <source>
        <dbReference type="ARBA" id="ARBA00022449"/>
    </source>
</evidence>
<dbReference type="GO" id="GO:0008137">
    <property type="term" value="F:NADH dehydrogenase (ubiquinone) activity"/>
    <property type="evidence" value="ECO:0007669"/>
    <property type="project" value="InterPro"/>
</dbReference>
<dbReference type="RefSeq" id="WP_063234066.1">
    <property type="nucleotide sequence ID" value="NZ_BCVO01000013.1"/>
</dbReference>
<dbReference type="AlphaFoldDB" id="A0A223EIB8"/>
<gene>
    <name evidence="11" type="ORF">BS1321_14395</name>
</gene>
<feature type="transmembrane region" description="Helical" evidence="9">
    <location>
        <begin position="132"/>
        <end position="150"/>
    </location>
</feature>
<feature type="transmembrane region" description="Helical" evidence="9">
    <location>
        <begin position="448"/>
        <end position="473"/>
    </location>
</feature>
<feature type="transmembrane region" description="Helical" evidence="9">
    <location>
        <begin position="204"/>
        <end position="226"/>
    </location>
</feature>
<reference evidence="11 12" key="1">
    <citation type="submission" date="2016-10" db="EMBL/GenBank/DDBJ databases">
        <title>The whole genome sequencing and assembly of Bacillus simplex DSM 1321 strain.</title>
        <authorList>
            <person name="Park M.-K."/>
            <person name="Lee Y.-J."/>
            <person name="Yi H."/>
            <person name="Bahn Y.-S."/>
            <person name="Kim J.F."/>
            <person name="Lee D.-W."/>
        </authorList>
    </citation>
    <scope>NUCLEOTIDE SEQUENCE [LARGE SCALE GENOMIC DNA]</scope>
    <source>
        <strain evidence="11 12">DSM 1321</strain>
    </source>
</reference>
<dbReference type="PRINTS" id="PR01437">
    <property type="entry name" value="NUOXDRDTASE4"/>
</dbReference>
<comment type="similarity">
    <text evidence="2">Belongs to the CPA3 antiporters (TC 2.A.63) subunit D family.</text>
</comment>
<dbReference type="PANTHER" id="PTHR42703">
    <property type="entry name" value="NADH DEHYDROGENASE"/>
    <property type="match status" value="1"/>
</dbReference>
<dbReference type="InterPro" id="IPR050586">
    <property type="entry name" value="CPA3_Na-H_Antiporter_D"/>
</dbReference>
<feature type="transmembrane region" description="Helical" evidence="9">
    <location>
        <begin position="35"/>
        <end position="62"/>
    </location>
</feature>
<feature type="transmembrane region" description="Helical" evidence="9">
    <location>
        <begin position="329"/>
        <end position="348"/>
    </location>
</feature>
<dbReference type="InterPro" id="IPR001750">
    <property type="entry name" value="ND/Mrp_TM"/>
</dbReference>
<feature type="transmembrane region" description="Helical" evidence="9">
    <location>
        <begin position="272"/>
        <end position="293"/>
    </location>
</feature>
<organism evidence="11 12">
    <name type="scientific">Peribacillus simplex NBRC 15720 = DSM 1321</name>
    <dbReference type="NCBI Taxonomy" id="1349754"/>
    <lineage>
        <taxon>Bacteria</taxon>
        <taxon>Bacillati</taxon>
        <taxon>Bacillota</taxon>
        <taxon>Bacilli</taxon>
        <taxon>Bacillales</taxon>
        <taxon>Bacillaceae</taxon>
        <taxon>Peribacillus</taxon>
    </lineage>
</organism>
<dbReference type="PANTHER" id="PTHR42703:SF1">
    <property type="entry name" value="NA(+)_H(+) ANTIPORTER SUBUNIT D1"/>
    <property type="match status" value="1"/>
</dbReference>
<keyword evidence="3" id="KW-0050">Antiport</keyword>